<dbReference type="SUPFAM" id="SSF55729">
    <property type="entry name" value="Acyl-CoA N-acyltransferases (Nat)"/>
    <property type="match status" value="1"/>
</dbReference>
<gene>
    <name evidence="2" type="ORF">VHEMI02007</name>
</gene>
<keyword evidence="3" id="KW-1185">Reference proteome</keyword>
<dbReference type="Proteomes" id="UP000039046">
    <property type="component" value="Unassembled WGS sequence"/>
</dbReference>
<dbReference type="InterPro" id="IPR000182">
    <property type="entry name" value="GNAT_dom"/>
</dbReference>
<dbReference type="EMBL" id="CDHN01000001">
    <property type="protein sequence ID" value="CEJ81908.1"/>
    <property type="molecule type" value="Genomic_DNA"/>
</dbReference>
<feature type="domain" description="N-acetyltransferase" evidence="1">
    <location>
        <begin position="159"/>
        <end position="222"/>
    </location>
</feature>
<evidence type="ECO:0000313" key="3">
    <source>
        <dbReference type="Proteomes" id="UP000039046"/>
    </source>
</evidence>
<accession>A0A0A1SNE7</accession>
<name>A0A0A1SNE7_9HYPO</name>
<dbReference type="GO" id="GO:0016747">
    <property type="term" value="F:acyltransferase activity, transferring groups other than amino-acyl groups"/>
    <property type="evidence" value="ECO:0007669"/>
    <property type="project" value="InterPro"/>
</dbReference>
<dbReference type="Gene3D" id="3.40.630.30">
    <property type="match status" value="1"/>
</dbReference>
<sequence length="261" mass="29997">MEYHHTPFALVVGDLLFLPSPSSRNVASYRALFSKLHADIDFCQTAFGDHFPPRTWTDDEVKEIGDRDTKLRWQVRGMGDFALADIPSVYKFLVDDLRPGWRKLSENEVVDTCVVEGEELAKLEAMDEGKFLENLRWLGYVCVRDATTCTGEPMKGDNLPPWQEMIELRYGLSAESRGRGVVTRGMTAVMYWAVKERGARRFIAESMKHNEKSGNVLRRLGLTVSDTKYWEYDELEWQSPVFENGEELRNHIGRYLSSTKS</sequence>
<dbReference type="OrthoDB" id="630895at2759"/>
<dbReference type="Pfam" id="PF13302">
    <property type="entry name" value="Acetyltransf_3"/>
    <property type="match status" value="1"/>
</dbReference>
<evidence type="ECO:0000313" key="2">
    <source>
        <dbReference type="EMBL" id="CEJ81908.1"/>
    </source>
</evidence>
<evidence type="ECO:0000259" key="1">
    <source>
        <dbReference type="Pfam" id="PF13302"/>
    </source>
</evidence>
<organism evidence="2 3">
    <name type="scientific">[Torrubiella] hemipterigena</name>
    <dbReference type="NCBI Taxonomy" id="1531966"/>
    <lineage>
        <taxon>Eukaryota</taxon>
        <taxon>Fungi</taxon>
        <taxon>Dikarya</taxon>
        <taxon>Ascomycota</taxon>
        <taxon>Pezizomycotina</taxon>
        <taxon>Sordariomycetes</taxon>
        <taxon>Hypocreomycetidae</taxon>
        <taxon>Hypocreales</taxon>
        <taxon>Clavicipitaceae</taxon>
        <taxon>Clavicipitaceae incertae sedis</taxon>
        <taxon>'Torrubiella' clade</taxon>
    </lineage>
</organism>
<proteinExistence type="predicted"/>
<protein>
    <recommendedName>
        <fullName evidence="1">N-acetyltransferase domain-containing protein</fullName>
    </recommendedName>
</protein>
<reference evidence="2 3" key="1">
    <citation type="journal article" date="2015" name="Genome Announc.">
        <title>Draft Genome Sequence and Gene Annotation of the Entomopathogenic Fungus Verticillium hemipterigenum.</title>
        <authorList>
            <person name="Horn F."/>
            <person name="Habel A."/>
            <person name="Scharf D.H."/>
            <person name="Dworschak J."/>
            <person name="Brakhage A.A."/>
            <person name="Guthke R."/>
            <person name="Hertweck C."/>
            <person name="Linde J."/>
        </authorList>
    </citation>
    <scope>NUCLEOTIDE SEQUENCE [LARGE SCALE GENOMIC DNA]</scope>
</reference>
<dbReference type="HOGENOM" id="CLU_1156743_0_0_1"/>
<dbReference type="InterPro" id="IPR016181">
    <property type="entry name" value="Acyl_CoA_acyltransferase"/>
</dbReference>
<dbReference type="AlphaFoldDB" id="A0A0A1SNE7"/>